<feature type="transmembrane region" description="Helical" evidence="1">
    <location>
        <begin position="38"/>
        <end position="59"/>
    </location>
</feature>
<evidence type="ECO:0000256" key="1">
    <source>
        <dbReference type="SAM" id="Phobius"/>
    </source>
</evidence>
<keyword evidence="3" id="KW-1185">Reference proteome</keyword>
<evidence type="ECO:0000313" key="2">
    <source>
        <dbReference type="EMBL" id="TFK39484.1"/>
    </source>
</evidence>
<sequence length="103" mass="12079">MAGPCSLLRVDVNLHWQSLPPRHDPNWTQGQLILRHQLSHSTLLLGVFEYLLLITRGGCCRLIASKLRQHTRCKRKKWASILWTWVMPVLVCNSLLFWLFTFL</sequence>
<reference evidence="2 3" key="1">
    <citation type="journal article" date="2019" name="Nat. Ecol. Evol.">
        <title>Megaphylogeny resolves global patterns of mushroom evolution.</title>
        <authorList>
            <person name="Varga T."/>
            <person name="Krizsan K."/>
            <person name="Foldi C."/>
            <person name="Dima B."/>
            <person name="Sanchez-Garcia M."/>
            <person name="Sanchez-Ramirez S."/>
            <person name="Szollosi G.J."/>
            <person name="Szarkandi J.G."/>
            <person name="Papp V."/>
            <person name="Albert L."/>
            <person name="Andreopoulos W."/>
            <person name="Angelini C."/>
            <person name="Antonin V."/>
            <person name="Barry K.W."/>
            <person name="Bougher N.L."/>
            <person name="Buchanan P."/>
            <person name="Buyck B."/>
            <person name="Bense V."/>
            <person name="Catcheside P."/>
            <person name="Chovatia M."/>
            <person name="Cooper J."/>
            <person name="Damon W."/>
            <person name="Desjardin D."/>
            <person name="Finy P."/>
            <person name="Geml J."/>
            <person name="Haridas S."/>
            <person name="Hughes K."/>
            <person name="Justo A."/>
            <person name="Karasinski D."/>
            <person name="Kautmanova I."/>
            <person name="Kiss B."/>
            <person name="Kocsube S."/>
            <person name="Kotiranta H."/>
            <person name="LaButti K.M."/>
            <person name="Lechner B.E."/>
            <person name="Liimatainen K."/>
            <person name="Lipzen A."/>
            <person name="Lukacs Z."/>
            <person name="Mihaltcheva S."/>
            <person name="Morgado L.N."/>
            <person name="Niskanen T."/>
            <person name="Noordeloos M.E."/>
            <person name="Ohm R.A."/>
            <person name="Ortiz-Santana B."/>
            <person name="Ovrebo C."/>
            <person name="Racz N."/>
            <person name="Riley R."/>
            <person name="Savchenko A."/>
            <person name="Shiryaev A."/>
            <person name="Soop K."/>
            <person name="Spirin V."/>
            <person name="Szebenyi C."/>
            <person name="Tomsovsky M."/>
            <person name="Tulloss R.E."/>
            <person name="Uehling J."/>
            <person name="Grigoriev I.V."/>
            <person name="Vagvolgyi C."/>
            <person name="Papp T."/>
            <person name="Martin F.M."/>
            <person name="Miettinen O."/>
            <person name="Hibbett D.S."/>
            <person name="Nagy L.G."/>
        </authorList>
    </citation>
    <scope>NUCLEOTIDE SEQUENCE [LARGE SCALE GENOMIC DNA]</scope>
    <source>
        <strain evidence="2 3">CBS 166.37</strain>
    </source>
</reference>
<keyword evidence="1" id="KW-0472">Membrane</keyword>
<keyword evidence="1" id="KW-1133">Transmembrane helix</keyword>
<organism evidence="2 3">
    <name type="scientific">Crucibulum laeve</name>
    <dbReference type="NCBI Taxonomy" id="68775"/>
    <lineage>
        <taxon>Eukaryota</taxon>
        <taxon>Fungi</taxon>
        <taxon>Dikarya</taxon>
        <taxon>Basidiomycota</taxon>
        <taxon>Agaricomycotina</taxon>
        <taxon>Agaricomycetes</taxon>
        <taxon>Agaricomycetidae</taxon>
        <taxon>Agaricales</taxon>
        <taxon>Agaricineae</taxon>
        <taxon>Nidulariaceae</taxon>
        <taxon>Crucibulum</taxon>
    </lineage>
</organism>
<accession>A0A5C3M293</accession>
<protein>
    <submittedName>
        <fullName evidence="2">Uncharacterized protein</fullName>
    </submittedName>
</protein>
<evidence type="ECO:0000313" key="3">
    <source>
        <dbReference type="Proteomes" id="UP000308652"/>
    </source>
</evidence>
<gene>
    <name evidence="2" type="ORF">BDQ12DRAFT_681867</name>
</gene>
<name>A0A5C3M293_9AGAR</name>
<keyword evidence="1" id="KW-0812">Transmembrane</keyword>
<proteinExistence type="predicted"/>
<dbReference type="EMBL" id="ML213599">
    <property type="protein sequence ID" value="TFK39484.1"/>
    <property type="molecule type" value="Genomic_DNA"/>
</dbReference>
<dbReference type="AlphaFoldDB" id="A0A5C3M293"/>
<dbReference type="Proteomes" id="UP000308652">
    <property type="component" value="Unassembled WGS sequence"/>
</dbReference>
<feature type="transmembrane region" description="Helical" evidence="1">
    <location>
        <begin position="80"/>
        <end position="100"/>
    </location>
</feature>